<evidence type="ECO:0000313" key="4">
    <source>
        <dbReference type="Proteomes" id="UP000027361"/>
    </source>
</evidence>
<feature type="compositionally biased region" description="Basic and acidic residues" evidence="1">
    <location>
        <begin position="742"/>
        <end position="755"/>
    </location>
</feature>
<dbReference type="GeneID" id="25265811"/>
<reference evidence="3 4" key="1">
    <citation type="submission" date="2014-05" db="EMBL/GenBank/DDBJ databases">
        <title>Draft genome sequence of a rare smut relative, Tilletiaria anomala UBC 951.</title>
        <authorList>
            <consortium name="DOE Joint Genome Institute"/>
            <person name="Toome M."/>
            <person name="Kuo A."/>
            <person name="Henrissat B."/>
            <person name="Lipzen A."/>
            <person name="Tritt A."/>
            <person name="Yoshinaga Y."/>
            <person name="Zane M."/>
            <person name="Barry K."/>
            <person name="Grigoriev I.V."/>
            <person name="Spatafora J.W."/>
            <person name="Aimea M.C."/>
        </authorList>
    </citation>
    <scope>NUCLEOTIDE SEQUENCE [LARGE SCALE GENOMIC DNA]</scope>
    <source>
        <strain evidence="3 4">UBC 951</strain>
    </source>
</reference>
<dbReference type="InParanoid" id="A0A066WQI3"/>
<feature type="compositionally biased region" description="Polar residues" evidence="1">
    <location>
        <begin position="756"/>
        <end position="766"/>
    </location>
</feature>
<dbReference type="InterPro" id="IPR000095">
    <property type="entry name" value="CRIB_dom"/>
</dbReference>
<feature type="region of interest" description="Disordered" evidence="1">
    <location>
        <begin position="515"/>
        <end position="577"/>
    </location>
</feature>
<evidence type="ECO:0000259" key="2">
    <source>
        <dbReference type="PROSITE" id="PS50108"/>
    </source>
</evidence>
<feature type="compositionally biased region" description="Low complexity" evidence="1">
    <location>
        <begin position="635"/>
        <end position="650"/>
    </location>
</feature>
<dbReference type="RefSeq" id="XP_013246113.1">
    <property type="nucleotide sequence ID" value="XM_013390659.1"/>
</dbReference>
<name>A0A066WQI3_TILAU</name>
<feature type="region of interest" description="Disordered" evidence="1">
    <location>
        <begin position="227"/>
        <end position="271"/>
    </location>
</feature>
<feature type="compositionally biased region" description="Low complexity" evidence="1">
    <location>
        <begin position="528"/>
        <end position="547"/>
    </location>
</feature>
<protein>
    <recommendedName>
        <fullName evidence="2">CRIB domain-containing protein</fullName>
    </recommendedName>
</protein>
<feature type="region of interest" description="Disordered" evidence="1">
    <location>
        <begin position="71"/>
        <end position="125"/>
    </location>
</feature>
<gene>
    <name evidence="3" type="ORF">K437DRAFT_265928</name>
</gene>
<feature type="region of interest" description="Disordered" evidence="1">
    <location>
        <begin position="1"/>
        <end position="50"/>
    </location>
</feature>
<dbReference type="CDD" id="cd00132">
    <property type="entry name" value="CRIB"/>
    <property type="match status" value="1"/>
</dbReference>
<feature type="compositionally biased region" description="Low complexity" evidence="1">
    <location>
        <begin position="111"/>
        <end position="121"/>
    </location>
</feature>
<feature type="region of interest" description="Disordered" evidence="1">
    <location>
        <begin position="472"/>
        <end position="498"/>
    </location>
</feature>
<dbReference type="PROSITE" id="PS50108">
    <property type="entry name" value="CRIB"/>
    <property type="match status" value="1"/>
</dbReference>
<dbReference type="HOGENOM" id="CLU_335609_0_0_1"/>
<feature type="compositionally biased region" description="Polar residues" evidence="1">
    <location>
        <begin position="81"/>
        <end position="105"/>
    </location>
</feature>
<dbReference type="AlphaFoldDB" id="A0A066WQI3"/>
<evidence type="ECO:0000313" key="3">
    <source>
        <dbReference type="EMBL" id="KDN53274.1"/>
    </source>
</evidence>
<comment type="caution">
    <text evidence="3">The sequence shown here is derived from an EMBL/GenBank/DDBJ whole genome shotgun (WGS) entry which is preliminary data.</text>
</comment>
<dbReference type="Gene3D" id="3.90.810.10">
    <property type="entry name" value="CRIB domain"/>
    <property type="match status" value="1"/>
</dbReference>
<sequence length="850" mass="87015">MLHVSANGSSFDSIQNGQQHQASENTLTGFPNDSVSGLVSSPGNLQAAPLSAKWPSKVSLHDHGASGGSDATVFIGGGGATSPSHEASFKRTNSLLSRRGSNSTQSRRAFKASSAALSRRAPPVSSDSYTFVSSDIDHPVAATGEGSGSRRSADMCVEDEVLLENQRAMHAPMMQSRASYHGVTSLSHGRGSFSVEERGSWGVGSVVPQPPSPSKRSGAFVRKKAISGPTRPASAGGLIGRGARNDGMQSPGGNTAFGGSASGSSQPARKRVVQKSMIGLPTNFQHTGHIGASNHTAATSSLSGSTPFDAEAFKSQMADVAAALRMDDIGLSLARSSSATPSMDPALTFALASSVAPQPPNEAAHGLAFNLDPIEEEAARIATLQMQKQRHAALAAALAAEAGMSSENPPPPPLPGAAVEVQSIKPAPNATGAAELPIFASNMPASLRDLMTEKSDLGSSIVAELSQSTAATAAMPFRPKDKHTASTSSATSTSSTGSIGVATAPVKLVYNGVQRSQSQRLNQGPRPASTANVGVAAAASDSPSAEAENGRTLPSSPRAPSKRKALPSMGPLDLLRRKSSMTLRSGSSSAPIDVENDFSTAAVLAPPMAVAGAEVSRETLEACCALPTPVSRPMSPSTSAPVAAATTGVGRQRRKPVPRSLDDDDNSIVSHCMSPSTAGTTAGAGAALPLKITDKAVLPSAPNHSVTLGVPTASDAATNISGSSELGQLQGTINRALLARAKQEEKQRVEHERKVSQTTLPQANATNGDADIAARYLAVEAPTAANGKALVEGPGGNLITDTANLRWNSALKEITLALAAEDRKVEDELDLLNGLKAADEALARLGQSYV</sequence>
<evidence type="ECO:0000256" key="1">
    <source>
        <dbReference type="SAM" id="MobiDB-lite"/>
    </source>
</evidence>
<accession>A0A066WQI3</accession>
<organism evidence="3 4">
    <name type="scientific">Tilletiaria anomala (strain ATCC 24038 / CBS 436.72 / UBC 951)</name>
    <dbReference type="NCBI Taxonomy" id="1037660"/>
    <lineage>
        <taxon>Eukaryota</taxon>
        <taxon>Fungi</taxon>
        <taxon>Dikarya</taxon>
        <taxon>Basidiomycota</taxon>
        <taxon>Ustilaginomycotina</taxon>
        <taxon>Exobasidiomycetes</taxon>
        <taxon>Georgefischeriales</taxon>
        <taxon>Tilletiariaceae</taxon>
        <taxon>Tilletiaria</taxon>
    </lineage>
</organism>
<dbReference type="InterPro" id="IPR036936">
    <property type="entry name" value="CRIB_dom_sf"/>
</dbReference>
<dbReference type="OrthoDB" id="5559822at2759"/>
<feature type="domain" description="CRIB" evidence="2">
    <location>
        <begin position="278"/>
        <end position="291"/>
    </location>
</feature>
<feature type="compositionally biased region" description="Low complexity" evidence="1">
    <location>
        <begin position="485"/>
        <end position="498"/>
    </location>
</feature>
<dbReference type="EMBL" id="JMSN01000003">
    <property type="protein sequence ID" value="KDN53274.1"/>
    <property type="molecule type" value="Genomic_DNA"/>
</dbReference>
<keyword evidence="4" id="KW-1185">Reference proteome</keyword>
<feature type="region of interest" description="Disordered" evidence="1">
    <location>
        <begin position="630"/>
        <end position="668"/>
    </location>
</feature>
<dbReference type="Proteomes" id="UP000027361">
    <property type="component" value="Unassembled WGS sequence"/>
</dbReference>
<feature type="compositionally biased region" description="Polar residues" evidence="1">
    <location>
        <begin position="1"/>
        <end position="44"/>
    </location>
</feature>
<feature type="region of interest" description="Disordered" evidence="1">
    <location>
        <begin position="742"/>
        <end position="766"/>
    </location>
</feature>
<proteinExistence type="predicted"/>